<comment type="function">
    <text evidence="7">Catalyzes the transfer of the enolpyruvyl moiety of phosphoenolpyruvate (PEP) to the 5-hydroxyl of shikimate-3-phosphate (S3P) to produce enolpyruvyl shikimate-3-phosphate and inorganic phosphate.</text>
</comment>
<dbReference type="HOGENOM" id="CLU_024321_0_0_9"/>
<feature type="binding site" evidence="7">
    <location>
        <position position="168"/>
    </location>
    <ligand>
        <name>3-phosphoshikimate</name>
        <dbReference type="ChEBI" id="CHEBI:145989"/>
    </ligand>
</feature>
<dbReference type="CDD" id="cd01556">
    <property type="entry name" value="EPSP_synthase"/>
    <property type="match status" value="1"/>
</dbReference>
<gene>
    <name evidence="7 9" type="primary">aroA</name>
    <name evidence="9" type="ORF">EAL2_c00920</name>
</gene>
<dbReference type="PIRSF" id="PIRSF000505">
    <property type="entry name" value="EPSPS"/>
    <property type="match status" value="1"/>
</dbReference>
<proteinExistence type="inferred from homology"/>
<dbReference type="EMBL" id="CP007452">
    <property type="protein sequence ID" value="AHM55429.1"/>
    <property type="molecule type" value="Genomic_DNA"/>
</dbReference>
<keyword evidence="10" id="KW-1185">Reference proteome</keyword>
<dbReference type="InterPro" id="IPR036968">
    <property type="entry name" value="Enolpyruvate_Tfrase_sf"/>
</dbReference>
<feature type="binding site" evidence="7">
    <location>
        <position position="309"/>
    </location>
    <ligand>
        <name>3-phosphoshikimate</name>
        <dbReference type="ChEBI" id="CHEBI:145989"/>
    </ligand>
</feature>
<feature type="binding site" evidence="7">
    <location>
        <position position="340"/>
    </location>
    <ligand>
        <name>phosphoenolpyruvate</name>
        <dbReference type="ChEBI" id="CHEBI:58702"/>
    </ligand>
</feature>
<organism evidence="9 10">
    <name type="scientific">Peptoclostridium acidaminophilum DSM 3953</name>
    <dbReference type="NCBI Taxonomy" id="1286171"/>
    <lineage>
        <taxon>Bacteria</taxon>
        <taxon>Bacillati</taxon>
        <taxon>Bacillota</taxon>
        <taxon>Clostridia</taxon>
        <taxon>Peptostreptococcales</taxon>
        <taxon>Peptoclostridiaceae</taxon>
        <taxon>Peptoclostridium</taxon>
    </lineage>
</organism>
<feature type="binding site" evidence="7">
    <location>
        <position position="124"/>
    </location>
    <ligand>
        <name>phosphoenolpyruvate</name>
        <dbReference type="ChEBI" id="CHEBI:58702"/>
    </ligand>
</feature>
<dbReference type="InterPro" id="IPR001986">
    <property type="entry name" value="Enolpyruvate_Tfrase_dom"/>
</dbReference>
<dbReference type="GO" id="GO:0005737">
    <property type="term" value="C:cytoplasm"/>
    <property type="evidence" value="ECO:0007669"/>
    <property type="project" value="UniProtKB-SubCell"/>
</dbReference>
<feature type="binding site" evidence="7">
    <location>
        <position position="169"/>
    </location>
    <ligand>
        <name>3-phosphoshikimate</name>
        <dbReference type="ChEBI" id="CHEBI:145989"/>
    </ligand>
</feature>
<feature type="binding site" evidence="7">
    <location>
        <position position="96"/>
    </location>
    <ligand>
        <name>phosphoenolpyruvate</name>
        <dbReference type="ChEBI" id="CHEBI:58702"/>
    </ligand>
</feature>
<dbReference type="PANTHER" id="PTHR21090:SF5">
    <property type="entry name" value="PENTAFUNCTIONAL AROM POLYPEPTIDE"/>
    <property type="match status" value="1"/>
</dbReference>
<evidence type="ECO:0000256" key="6">
    <source>
        <dbReference type="ARBA" id="ARBA00044633"/>
    </source>
</evidence>
<dbReference type="Gene3D" id="3.65.10.10">
    <property type="entry name" value="Enolpyruvate transferase domain"/>
    <property type="match status" value="2"/>
</dbReference>
<reference evidence="9 10" key="1">
    <citation type="journal article" date="2014" name="Genome Announc.">
        <title>Complete Genome Sequence of Amino Acid-Utilizing Eubacterium acidaminophilum al-2 (DSM 3953).</title>
        <authorList>
            <person name="Poehlein A."/>
            <person name="Andreesen J.R."/>
            <person name="Daniel R."/>
        </authorList>
    </citation>
    <scope>NUCLEOTIDE SEQUENCE [LARGE SCALE GENOMIC DNA]</scope>
    <source>
        <strain evidence="9 10">DSM 3953</strain>
    </source>
</reference>
<feature type="binding site" evidence="7">
    <location>
        <position position="336"/>
    </location>
    <ligand>
        <name>3-phosphoshikimate</name>
        <dbReference type="ChEBI" id="CHEBI:145989"/>
    </ligand>
</feature>
<dbReference type="Proteomes" id="UP000019591">
    <property type="component" value="Chromosome"/>
</dbReference>
<dbReference type="STRING" id="1286171.EAL2_c00920"/>
<dbReference type="NCBIfam" id="TIGR01356">
    <property type="entry name" value="aroA"/>
    <property type="match status" value="1"/>
</dbReference>
<evidence type="ECO:0000256" key="1">
    <source>
        <dbReference type="ARBA" id="ARBA00004811"/>
    </source>
</evidence>
<dbReference type="GO" id="GO:0008652">
    <property type="term" value="P:amino acid biosynthetic process"/>
    <property type="evidence" value="ECO:0007669"/>
    <property type="project" value="UniProtKB-KW"/>
</dbReference>
<evidence type="ECO:0000256" key="3">
    <source>
        <dbReference type="ARBA" id="ARBA00022605"/>
    </source>
</evidence>
<dbReference type="PANTHER" id="PTHR21090">
    <property type="entry name" value="AROM/DEHYDROQUINATE SYNTHASE"/>
    <property type="match status" value="1"/>
</dbReference>
<evidence type="ECO:0000313" key="10">
    <source>
        <dbReference type="Proteomes" id="UP000019591"/>
    </source>
</evidence>
<feature type="binding site" evidence="7">
    <location>
        <position position="408"/>
    </location>
    <ligand>
        <name>phosphoenolpyruvate</name>
        <dbReference type="ChEBI" id="CHEBI:58702"/>
    </ligand>
</feature>
<dbReference type="GO" id="GO:0009423">
    <property type="term" value="P:chorismate biosynthetic process"/>
    <property type="evidence" value="ECO:0007669"/>
    <property type="project" value="UniProtKB-UniRule"/>
</dbReference>
<dbReference type="KEGG" id="eac:EAL2_c00920"/>
<name>W8T118_PEPAC</name>
<comment type="subunit">
    <text evidence="7">Monomer.</text>
</comment>
<dbReference type="EC" id="2.5.1.19" evidence="7"/>
<evidence type="ECO:0000256" key="4">
    <source>
        <dbReference type="ARBA" id="ARBA00022679"/>
    </source>
</evidence>
<keyword evidence="4 7" id="KW-0808">Transferase</keyword>
<comment type="similarity">
    <text evidence="2 7">Belongs to the EPSP synthase family.</text>
</comment>
<dbReference type="AlphaFoldDB" id="W8T118"/>
<keyword evidence="3 7" id="KW-0028">Amino-acid biosynthesis</keyword>
<dbReference type="Pfam" id="PF00275">
    <property type="entry name" value="EPSP_synthase"/>
    <property type="match status" value="1"/>
</dbReference>
<feature type="binding site" evidence="7">
    <location>
        <position position="21"/>
    </location>
    <ligand>
        <name>phosphoenolpyruvate</name>
        <dbReference type="ChEBI" id="CHEBI:58702"/>
    </ligand>
</feature>
<feature type="binding site" evidence="7">
    <location>
        <position position="21"/>
    </location>
    <ligand>
        <name>3-phosphoshikimate</name>
        <dbReference type="ChEBI" id="CHEBI:145989"/>
    </ligand>
</feature>
<evidence type="ECO:0000313" key="9">
    <source>
        <dbReference type="EMBL" id="AHM55429.1"/>
    </source>
</evidence>
<evidence type="ECO:0000256" key="2">
    <source>
        <dbReference type="ARBA" id="ARBA00009948"/>
    </source>
</evidence>
<comment type="caution">
    <text evidence="7">Lacks conserved residue(s) required for the propagation of feature annotation.</text>
</comment>
<dbReference type="PROSITE" id="PS00885">
    <property type="entry name" value="EPSP_SYNTHASE_2"/>
    <property type="match status" value="1"/>
</dbReference>
<feature type="domain" description="Enolpyruvate transferase" evidence="8">
    <location>
        <begin position="8"/>
        <end position="416"/>
    </location>
</feature>
<protein>
    <recommendedName>
        <fullName evidence="7">3-phosphoshikimate 1-carboxyvinyltransferase</fullName>
        <ecNumber evidence="7">2.5.1.19</ecNumber>
    </recommendedName>
    <alternativeName>
        <fullName evidence="7">5-enolpyruvylshikimate-3-phosphate synthase</fullName>
        <shortName evidence="7">EPSP synthase</shortName>
        <shortName evidence="7">EPSPS</shortName>
    </alternativeName>
</protein>
<dbReference type="OrthoDB" id="9809920at2"/>
<feature type="binding site" evidence="7">
    <location>
        <position position="382"/>
    </location>
    <ligand>
        <name>phosphoenolpyruvate</name>
        <dbReference type="ChEBI" id="CHEBI:58702"/>
    </ligand>
</feature>
<comment type="pathway">
    <text evidence="1 7">Metabolic intermediate biosynthesis; chorismate biosynthesis; chorismate from D-erythrose 4-phosphate and phosphoenolpyruvate: step 6/7.</text>
</comment>
<dbReference type="UniPathway" id="UPA00053">
    <property type="reaction ID" value="UER00089"/>
</dbReference>
<sequence>MKTVEINPKKLSGDISVPPSKSVSHRAIMAAALSKGKSRIENVIMSKDIEATCKGLESLGSSIKIEDSGEGRVALTIEGGGMPQVRNDAIDCIESGSTLRFLIPLAALTGEEVTFEGRGKLVERPLDMYYDIFESQGLEYRNEQGRLPLTLKGKLKAGHFKIKGDVSSQFITGLMFALPLVQGDSVIEIVGKLESVGYIDLTIDVLKAFGVSIENDGYSSFYIKGGQSYAPADYRVEGDFSQAAFWLVAGTIGSDVNCLDVDKDSLQGDKEIVDIIKAMGGNIIVSDGSMRASASITRGISIDASQIPDIVPIISVMAALSKGTTIISNASRLRIKESDRIKSTVSELSKLGAVIRELEDGIEIEGRDELEGGVVESWNDHRIAMAMAVASIRCKKPVVINGAESVKKSYPGFWNDFRKLGGDINERDMG</sequence>
<evidence type="ECO:0000256" key="5">
    <source>
        <dbReference type="ARBA" id="ARBA00023141"/>
    </source>
</evidence>
<dbReference type="SUPFAM" id="SSF55205">
    <property type="entry name" value="EPT/RTPC-like"/>
    <property type="match status" value="1"/>
</dbReference>
<keyword evidence="7" id="KW-0963">Cytoplasm</keyword>
<dbReference type="PATRIC" id="fig|1286171.3.peg.62"/>
<comment type="catalytic activity">
    <reaction evidence="6">
        <text>3-phosphoshikimate + phosphoenolpyruvate = 5-O-(1-carboxyvinyl)-3-phosphoshikimate + phosphate</text>
        <dbReference type="Rhea" id="RHEA:21256"/>
        <dbReference type="ChEBI" id="CHEBI:43474"/>
        <dbReference type="ChEBI" id="CHEBI:57701"/>
        <dbReference type="ChEBI" id="CHEBI:58702"/>
        <dbReference type="ChEBI" id="CHEBI:145989"/>
        <dbReference type="EC" id="2.5.1.19"/>
    </reaction>
    <physiologicalReaction direction="left-to-right" evidence="6">
        <dbReference type="Rhea" id="RHEA:21257"/>
    </physiologicalReaction>
</comment>
<feature type="active site" description="Proton acceptor" evidence="7">
    <location>
        <position position="309"/>
    </location>
</feature>
<dbReference type="eggNOG" id="COG0128">
    <property type="taxonomic scope" value="Bacteria"/>
</dbReference>
<evidence type="ECO:0000259" key="8">
    <source>
        <dbReference type="Pfam" id="PF00275"/>
    </source>
</evidence>
<feature type="binding site" evidence="7">
    <location>
        <position position="169"/>
    </location>
    <ligand>
        <name>phosphoenolpyruvate</name>
        <dbReference type="ChEBI" id="CHEBI:58702"/>
    </ligand>
</feature>
<comment type="subcellular location">
    <subcellularLocation>
        <location evidence="7">Cytoplasm</location>
    </subcellularLocation>
</comment>
<dbReference type="InterPro" id="IPR023193">
    <property type="entry name" value="EPSP_synthase_CS"/>
</dbReference>
<dbReference type="InterPro" id="IPR006264">
    <property type="entry name" value="EPSP_synthase"/>
</dbReference>
<accession>W8T118</accession>
<dbReference type="GO" id="GO:0003866">
    <property type="term" value="F:3-phosphoshikimate 1-carboxyvinyltransferase activity"/>
    <property type="evidence" value="ECO:0007669"/>
    <property type="project" value="UniProtKB-UniRule"/>
</dbReference>
<dbReference type="HAMAP" id="MF_00210">
    <property type="entry name" value="EPSP_synth"/>
    <property type="match status" value="1"/>
</dbReference>
<evidence type="ECO:0000256" key="7">
    <source>
        <dbReference type="HAMAP-Rule" id="MF_00210"/>
    </source>
</evidence>
<dbReference type="RefSeq" id="WP_025434479.1">
    <property type="nucleotide sequence ID" value="NZ_CP007452.1"/>
</dbReference>
<feature type="binding site" evidence="7">
    <location>
        <position position="22"/>
    </location>
    <ligand>
        <name>3-phosphoshikimate</name>
        <dbReference type="ChEBI" id="CHEBI:145989"/>
    </ligand>
</feature>
<feature type="binding site" evidence="7">
    <location>
        <position position="167"/>
    </location>
    <ligand>
        <name>3-phosphoshikimate</name>
        <dbReference type="ChEBI" id="CHEBI:145989"/>
    </ligand>
</feature>
<keyword evidence="5 7" id="KW-0057">Aromatic amino acid biosynthesis</keyword>
<dbReference type="InterPro" id="IPR013792">
    <property type="entry name" value="RNA3'P_cycl/enolpyr_Trfase_a/b"/>
</dbReference>
<feature type="binding site" evidence="7">
    <location>
        <position position="195"/>
    </location>
    <ligand>
        <name>3-phosphoshikimate</name>
        <dbReference type="ChEBI" id="CHEBI:145989"/>
    </ligand>
</feature>
<feature type="binding site" evidence="7">
    <location>
        <position position="26"/>
    </location>
    <ligand>
        <name>3-phosphoshikimate</name>
        <dbReference type="ChEBI" id="CHEBI:145989"/>
    </ligand>
</feature>
<dbReference type="GO" id="GO:0009073">
    <property type="term" value="P:aromatic amino acid family biosynthetic process"/>
    <property type="evidence" value="ECO:0007669"/>
    <property type="project" value="UniProtKB-KW"/>
</dbReference>